<proteinExistence type="predicted"/>
<name>Q8CUI6_OCEIH</name>
<dbReference type="Pfam" id="PF01381">
    <property type="entry name" value="HTH_3"/>
    <property type="match status" value="1"/>
</dbReference>
<dbReference type="PANTHER" id="PTHR46558">
    <property type="entry name" value="TRACRIPTIONAL REGULATORY PROTEIN-RELATED-RELATED"/>
    <property type="match status" value="1"/>
</dbReference>
<keyword evidence="4" id="KW-1185">Reference proteome</keyword>
<dbReference type="SUPFAM" id="SSF47413">
    <property type="entry name" value="lambda repressor-like DNA-binding domains"/>
    <property type="match status" value="1"/>
</dbReference>
<dbReference type="PROSITE" id="PS50943">
    <property type="entry name" value="HTH_CROC1"/>
    <property type="match status" value="1"/>
</dbReference>
<evidence type="ECO:0000256" key="1">
    <source>
        <dbReference type="ARBA" id="ARBA00023125"/>
    </source>
</evidence>
<keyword evidence="1" id="KW-0238">DNA-binding</keyword>
<sequence>MMRNRMKEFREIHNISQAQMAEMLHVSRQTIISIEKERYNPSLPLAIQIARCFKTNVEEVFILEDK</sequence>
<dbReference type="Gene3D" id="1.10.260.40">
    <property type="entry name" value="lambda repressor-like DNA-binding domains"/>
    <property type="match status" value="1"/>
</dbReference>
<dbReference type="PANTHER" id="PTHR46558:SF4">
    <property type="entry name" value="DNA-BIDING PHAGE PROTEIN"/>
    <property type="match status" value="1"/>
</dbReference>
<organism evidence="3 4">
    <name type="scientific">Oceanobacillus iheyensis (strain DSM 14371 / CIP 107618 / JCM 11309 / KCTC 3954 / HTE831)</name>
    <dbReference type="NCBI Taxonomy" id="221109"/>
    <lineage>
        <taxon>Bacteria</taxon>
        <taxon>Bacillati</taxon>
        <taxon>Bacillota</taxon>
        <taxon>Bacilli</taxon>
        <taxon>Bacillales</taxon>
        <taxon>Bacillaceae</taxon>
        <taxon>Oceanobacillus</taxon>
    </lineage>
</organism>
<dbReference type="SMART" id="SM00530">
    <property type="entry name" value="HTH_XRE"/>
    <property type="match status" value="1"/>
</dbReference>
<dbReference type="CDD" id="cd00093">
    <property type="entry name" value="HTH_XRE"/>
    <property type="match status" value="1"/>
</dbReference>
<dbReference type="InterPro" id="IPR001387">
    <property type="entry name" value="Cro/C1-type_HTH"/>
</dbReference>
<dbReference type="AlphaFoldDB" id="Q8CUI6"/>
<dbReference type="eggNOG" id="COG1476">
    <property type="taxonomic scope" value="Bacteria"/>
</dbReference>
<dbReference type="HOGENOM" id="CLU_066192_44_1_9"/>
<reference evidence="3 4" key="1">
    <citation type="journal article" date="2001" name="FEMS Microbiol. Lett.">
        <title>Oceanobacillus iheyensis gen. nov., sp. nov., a deep-sea extremely halotolerant and alkaliphilic species isolated from a depth of 1050 m on the Iheya Ridge.</title>
        <authorList>
            <person name="Lu J."/>
            <person name="Nogi Y."/>
            <person name="Takami H."/>
        </authorList>
    </citation>
    <scope>NUCLEOTIDE SEQUENCE [LARGE SCALE GENOMIC DNA]</scope>
    <source>
        <strain evidence="4">DSM 14371 / CIP 107618 / JCM 11309 / KCTC 3954 / HTE831</strain>
    </source>
</reference>
<reference evidence="3 4" key="2">
    <citation type="journal article" date="2002" name="Nucleic Acids Res.">
        <title>Genome sequence of Oceanobacillus iheyensis isolated from the Iheya Ridge and its unexpected adaptive capabilities to extreme environments.</title>
        <authorList>
            <person name="Takami H."/>
            <person name="Takaki Y."/>
            <person name="Uchiyama I."/>
        </authorList>
    </citation>
    <scope>NUCLEOTIDE SEQUENCE [LARGE SCALE GENOMIC DNA]</scope>
    <source>
        <strain evidence="4">DSM 14371 / CIP 107618 / JCM 11309 / KCTC 3954 / HTE831</strain>
    </source>
</reference>
<dbReference type="GO" id="GO:0003677">
    <property type="term" value="F:DNA binding"/>
    <property type="evidence" value="ECO:0007669"/>
    <property type="project" value="UniProtKB-KW"/>
</dbReference>
<evidence type="ECO:0000313" key="3">
    <source>
        <dbReference type="EMBL" id="BAC13077.1"/>
    </source>
</evidence>
<accession>Q8CUI6</accession>
<dbReference type="STRING" id="221109.gene:10733360"/>
<dbReference type="Proteomes" id="UP000000822">
    <property type="component" value="Chromosome"/>
</dbReference>
<dbReference type="EMBL" id="BA000028">
    <property type="protein sequence ID" value="BAC13077.1"/>
    <property type="molecule type" value="Genomic_DNA"/>
</dbReference>
<dbReference type="PhylomeDB" id="Q8CUI6"/>
<dbReference type="KEGG" id="oih:OB1121"/>
<protein>
    <submittedName>
        <fullName evidence="3">Repressor protein</fullName>
    </submittedName>
</protein>
<dbReference type="InterPro" id="IPR010982">
    <property type="entry name" value="Lambda_DNA-bd_dom_sf"/>
</dbReference>
<feature type="domain" description="HTH cro/C1-type" evidence="2">
    <location>
        <begin position="6"/>
        <end position="60"/>
    </location>
</feature>
<gene>
    <name evidence="3" type="ordered locus">OB1121</name>
</gene>
<evidence type="ECO:0000313" key="4">
    <source>
        <dbReference type="Proteomes" id="UP000000822"/>
    </source>
</evidence>
<evidence type="ECO:0000259" key="2">
    <source>
        <dbReference type="PROSITE" id="PS50943"/>
    </source>
</evidence>